<keyword evidence="2" id="KW-1185">Reference proteome</keyword>
<reference evidence="1" key="1">
    <citation type="submission" date="2021-03" db="EMBL/GenBank/DDBJ databases">
        <authorList>
            <person name="Tagirdzhanova G."/>
        </authorList>
    </citation>
    <scope>NUCLEOTIDE SEQUENCE</scope>
</reference>
<protein>
    <submittedName>
        <fullName evidence="1">Uncharacterized protein</fullName>
    </submittedName>
</protein>
<gene>
    <name evidence="1" type="ORF">IMSHALPRED_000733</name>
</gene>
<evidence type="ECO:0000313" key="2">
    <source>
        <dbReference type="Proteomes" id="UP000664534"/>
    </source>
</evidence>
<evidence type="ECO:0000313" key="1">
    <source>
        <dbReference type="EMBL" id="CAF9938260.1"/>
    </source>
</evidence>
<dbReference type="OrthoDB" id="4630416at2759"/>
<dbReference type="EMBL" id="CAJPDT010000107">
    <property type="protein sequence ID" value="CAF9938260.1"/>
    <property type="molecule type" value="Genomic_DNA"/>
</dbReference>
<proteinExistence type="predicted"/>
<dbReference type="Proteomes" id="UP000664534">
    <property type="component" value="Unassembled WGS sequence"/>
</dbReference>
<sequence>MTSNTTAKPVSNGPFSFHNYGFNINGILRVGGPNLQEMLFPDEMSGVQAQKWARNRAKATVNLPWLLAQLTFYDIEFDPGNTVAELTKLLADNVKHGRCNQLPIWIRAIASELEQLFKAANPDLTSGIDRPPQRRGAQRPKGLISEDKYKQILEQFTTPVDLANYHHGLFLAKYFLDQEGRPDPSKTPFLILLPGLTDRLALQQAADAIPGLKTSSGGDGEFRILVIGWNRAALFDETERISADQARLRDGMSPTWQKRLRCHHNMIKTLPVLSKPQRFTIESAQGSYVIDSRGLNDNFPSTNSSTGYINIIPSKADGWIGIFEIGIIRGVMRLDTDRKALLARCKATQKNKYRVDHSGMLIPLEELGPTEEKNGASEEDDVFSDLEKDELNKAWSHVFGRISCGKRKIAPTEAASARAKRPRMSSSSSINRIYFKWRGHIQGDCSVAYDGYKRNAGYLQFTDSHCTRFEGTISSILIGGKNVPFRGFKVSADGGAEMRTYYSLLVIKNSCSEVKASMDGDTLVNR</sequence>
<accession>A0A8H3IXV1</accession>
<comment type="caution">
    <text evidence="1">The sequence shown here is derived from an EMBL/GenBank/DDBJ whole genome shotgun (WGS) entry which is preliminary data.</text>
</comment>
<name>A0A8H3IXV1_9LECA</name>
<dbReference type="AlphaFoldDB" id="A0A8H3IXV1"/>
<organism evidence="1 2">
    <name type="scientific">Imshaugia aleurites</name>
    <dbReference type="NCBI Taxonomy" id="172621"/>
    <lineage>
        <taxon>Eukaryota</taxon>
        <taxon>Fungi</taxon>
        <taxon>Dikarya</taxon>
        <taxon>Ascomycota</taxon>
        <taxon>Pezizomycotina</taxon>
        <taxon>Lecanoromycetes</taxon>
        <taxon>OSLEUM clade</taxon>
        <taxon>Lecanoromycetidae</taxon>
        <taxon>Lecanorales</taxon>
        <taxon>Lecanorineae</taxon>
        <taxon>Parmeliaceae</taxon>
        <taxon>Imshaugia</taxon>
    </lineage>
</organism>